<dbReference type="PANTHER" id="PTHR23053:SF0">
    <property type="entry name" value="HYDROCEPHALUS-INDUCING PROTEIN HOMOLOG"/>
    <property type="match status" value="1"/>
</dbReference>
<dbReference type="InterPro" id="IPR013783">
    <property type="entry name" value="Ig-like_fold"/>
</dbReference>
<protein>
    <submittedName>
        <fullName evidence="2">Uncharacterized protein</fullName>
    </submittedName>
</protein>
<feature type="region of interest" description="Disordered" evidence="1">
    <location>
        <begin position="243"/>
        <end position="277"/>
    </location>
</feature>
<gene>
    <name evidence="2" type="ORF">EGK_12978</name>
</gene>
<evidence type="ECO:0000256" key="1">
    <source>
        <dbReference type="SAM" id="MobiDB-lite"/>
    </source>
</evidence>
<sequence length="665" mass="76309">HSLLGTLNRSHHLLPPVLTTPAEGDMIITIILEMRKLECSTVPPFTKVDVKMETIERKISVREPTVSEKEELNKKKRNMGDVSMLGLPLVQDQEDSEGDVSKDPDKQLAQRFKAYELTLKDVQNILMYWDRKQGVQLPPAGMEEAAHEPDDQRQVPSGGRRGRKDRERERLEKERTEKERLEREKAERERLEKLRALEERSDWEGEGEEDHEGKKEKDLGVPFLNIQTPDFEGLNWKQALESDKLPKGEQAQEEQTSSSKGGKQKVKEKMDQVVETQKDKRRVALNRKVISGEPAGTISQLSDTDLNNFNGQHSQEKFTRLNHFRWIVPANGEVTLQVHFSSDEFGNFDQTFNFEILGTCCQYQLYCRGICTYPYICQDPKVVFPQRKTDMKANEIIFKKYVMSTETYYFGPLLCGKSRDKYKSSLFPGNMETLTILNTSLMVVEASFCFQNDVKANTYFLEPNTMVLKPNEKQILTVWAYPTSVGVFEDSIVCCINDNPEPAIFQLSCQGIRPELELEPRQLHFDRLLLHRLESRVVLLRNVTLLPVAWRITSLEHLGDDFTASMMQGTIPPEAEYGLHLYFQPTKPVNIKKAIRLEVLDAENLLGVVQIENIMVFAEAYDIALDITFPKGAEGGLDFGIVRVTEEVKQPLQLKNRGKYEIAFR</sequence>
<feature type="non-terminal residue" evidence="2">
    <location>
        <position position="665"/>
    </location>
</feature>
<dbReference type="AlphaFoldDB" id="G7NQQ1"/>
<feature type="region of interest" description="Disordered" evidence="1">
    <location>
        <begin position="144"/>
        <end position="188"/>
    </location>
</feature>
<dbReference type="EMBL" id="CM001272">
    <property type="protein sequence ID" value="EHH31831.1"/>
    <property type="molecule type" value="Genomic_DNA"/>
</dbReference>
<dbReference type="InterPro" id="IPR033305">
    <property type="entry name" value="Hydin-like"/>
</dbReference>
<dbReference type="PANTHER" id="PTHR23053">
    <property type="entry name" value="DLEC1 DELETED IN LUNG AND ESOPHAGEAL CANCER 1"/>
    <property type="match status" value="1"/>
</dbReference>
<dbReference type="Gene3D" id="2.60.40.10">
    <property type="entry name" value="Immunoglobulins"/>
    <property type="match status" value="2"/>
</dbReference>
<organism evidence="2">
    <name type="scientific">Macaca mulatta</name>
    <name type="common">Rhesus macaque</name>
    <dbReference type="NCBI Taxonomy" id="9544"/>
    <lineage>
        <taxon>Eukaryota</taxon>
        <taxon>Metazoa</taxon>
        <taxon>Chordata</taxon>
        <taxon>Craniata</taxon>
        <taxon>Vertebrata</taxon>
        <taxon>Euteleostomi</taxon>
        <taxon>Mammalia</taxon>
        <taxon>Eutheria</taxon>
        <taxon>Euarchontoglires</taxon>
        <taxon>Primates</taxon>
        <taxon>Haplorrhini</taxon>
        <taxon>Catarrhini</taxon>
        <taxon>Cercopithecidae</taxon>
        <taxon>Cercopithecinae</taxon>
        <taxon>Macaca</taxon>
    </lineage>
</organism>
<accession>G7NQQ1</accession>
<name>G7NQQ1_MACMU</name>
<feature type="region of interest" description="Disordered" evidence="1">
    <location>
        <begin position="200"/>
        <end position="221"/>
    </location>
</feature>
<proteinExistence type="predicted"/>
<reference evidence="2" key="1">
    <citation type="journal article" date="2011" name="Nat. Biotechnol.">
        <title>Genome sequencing and comparison of two nonhuman primate animal models, the cynomolgus and Chinese rhesus macaques.</title>
        <authorList>
            <person name="Yan G."/>
            <person name="Zhang G."/>
            <person name="Fang X."/>
            <person name="Zhang Y."/>
            <person name="Li C."/>
            <person name="Ling F."/>
            <person name="Cooper D.N."/>
            <person name="Li Q."/>
            <person name="Li Y."/>
            <person name="van Gool A.J."/>
            <person name="Du H."/>
            <person name="Chen J."/>
            <person name="Chen R."/>
            <person name="Zhang P."/>
            <person name="Huang Z."/>
            <person name="Thompson J.R."/>
            <person name="Meng Y."/>
            <person name="Bai Y."/>
            <person name="Wang J."/>
            <person name="Zhuo M."/>
            <person name="Wang T."/>
            <person name="Huang Y."/>
            <person name="Wei L."/>
            <person name="Li J."/>
            <person name="Wang Z."/>
            <person name="Hu H."/>
            <person name="Yang P."/>
            <person name="Le L."/>
            <person name="Stenson P.D."/>
            <person name="Li B."/>
            <person name="Liu X."/>
            <person name="Ball E.V."/>
            <person name="An N."/>
            <person name="Huang Q."/>
            <person name="Zhang Y."/>
            <person name="Fan W."/>
            <person name="Zhang X."/>
            <person name="Li Y."/>
            <person name="Wang W."/>
            <person name="Katze M.G."/>
            <person name="Su B."/>
            <person name="Nielsen R."/>
            <person name="Yang H."/>
            <person name="Wang J."/>
            <person name="Wang X."/>
            <person name="Wang J."/>
        </authorList>
    </citation>
    <scope>NUCLEOTIDE SEQUENCE [LARGE SCALE GENOMIC DNA]</scope>
    <source>
        <strain evidence="2">CR-5</strain>
    </source>
</reference>
<feature type="non-terminal residue" evidence="2">
    <location>
        <position position="1"/>
    </location>
</feature>
<feature type="compositionally biased region" description="Basic and acidic residues" evidence="1">
    <location>
        <begin position="144"/>
        <end position="153"/>
    </location>
</feature>
<feature type="compositionally biased region" description="Basic and acidic residues" evidence="1">
    <location>
        <begin position="265"/>
        <end position="277"/>
    </location>
</feature>
<dbReference type="Proteomes" id="UP000013456">
    <property type="component" value="Chromosome 20"/>
</dbReference>
<feature type="compositionally biased region" description="Basic and acidic residues" evidence="1">
    <location>
        <begin position="164"/>
        <end position="188"/>
    </location>
</feature>
<evidence type="ECO:0000313" key="2">
    <source>
        <dbReference type="EMBL" id="EHH31831.1"/>
    </source>
</evidence>